<keyword evidence="4" id="KW-1185">Reference proteome</keyword>
<evidence type="ECO:0000256" key="1">
    <source>
        <dbReference type="ARBA" id="ARBA00009078"/>
    </source>
</evidence>
<dbReference type="RefSeq" id="XP_020134548.1">
    <property type="nucleotide sequence ID" value="XM_020274073.1"/>
</dbReference>
<feature type="region of interest" description="Disordered" evidence="2">
    <location>
        <begin position="43"/>
        <end position="69"/>
    </location>
</feature>
<dbReference type="PANTHER" id="PTHR21531">
    <property type="entry name" value="LOW-TEMPERATURE VIABILITY PROTEIN LTV1-RELATED"/>
    <property type="match status" value="1"/>
</dbReference>
<feature type="compositionally biased region" description="Polar residues" evidence="2">
    <location>
        <begin position="332"/>
        <end position="345"/>
    </location>
</feature>
<gene>
    <name evidence="3" type="ORF">BKCO1_3000179</name>
</gene>
<comment type="caution">
    <text evidence="3">The sequence shown here is derived from an EMBL/GenBank/DDBJ whole genome shotgun (WGS) entry which is preliminary data.</text>
</comment>
<dbReference type="GO" id="GO:0005634">
    <property type="term" value="C:nucleus"/>
    <property type="evidence" value="ECO:0007669"/>
    <property type="project" value="TreeGrafter"/>
</dbReference>
<dbReference type="AlphaFoldDB" id="A0A1J9REV6"/>
<dbReference type="GeneID" id="31014334"/>
<reference evidence="3 4" key="1">
    <citation type="submission" date="2016-10" db="EMBL/GenBank/DDBJ databases">
        <title>Proteomics and genomics reveal pathogen-plant mechanisms compatible with a hemibiotrophic lifestyle of Diplodia corticola.</title>
        <authorList>
            <person name="Fernandes I."/>
            <person name="De Jonge R."/>
            <person name="Van De Peer Y."/>
            <person name="Devreese B."/>
            <person name="Alves A."/>
            <person name="Esteves A.C."/>
        </authorList>
    </citation>
    <scope>NUCLEOTIDE SEQUENCE [LARGE SCALE GENOMIC DNA]</scope>
    <source>
        <strain evidence="3 4">CBS 112549</strain>
    </source>
</reference>
<protein>
    <submittedName>
        <fullName evidence="3">Low temperature viability protein</fullName>
    </submittedName>
</protein>
<feature type="compositionally biased region" description="Polar residues" evidence="2">
    <location>
        <begin position="355"/>
        <end position="369"/>
    </location>
</feature>
<dbReference type="PANTHER" id="PTHR21531:SF0">
    <property type="entry name" value="PROTEIN LTV1 HOMOLOG"/>
    <property type="match status" value="1"/>
</dbReference>
<accession>A0A1J9REV6</accession>
<organism evidence="3 4">
    <name type="scientific">Diplodia corticola</name>
    <dbReference type="NCBI Taxonomy" id="236234"/>
    <lineage>
        <taxon>Eukaryota</taxon>
        <taxon>Fungi</taxon>
        <taxon>Dikarya</taxon>
        <taxon>Ascomycota</taxon>
        <taxon>Pezizomycotina</taxon>
        <taxon>Dothideomycetes</taxon>
        <taxon>Dothideomycetes incertae sedis</taxon>
        <taxon>Botryosphaeriales</taxon>
        <taxon>Botryosphaeriaceae</taxon>
        <taxon>Diplodia</taxon>
    </lineage>
</organism>
<dbReference type="OrthoDB" id="5852896at2759"/>
<dbReference type="GO" id="GO:0030688">
    <property type="term" value="C:preribosome, small subunit precursor"/>
    <property type="evidence" value="ECO:0007669"/>
    <property type="project" value="TreeGrafter"/>
</dbReference>
<feature type="region of interest" description="Disordered" evidence="2">
    <location>
        <begin position="251"/>
        <end position="307"/>
    </location>
</feature>
<name>A0A1J9REV6_9PEZI</name>
<dbReference type="GO" id="GO:0000056">
    <property type="term" value="P:ribosomal small subunit export from nucleus"/>
    <property type="evidence" value="ECO:0007669"/>
    <property type="project" value="TreeGrafter"/>
</dbReference>
<sequence length="482" mass="52629">MPRRKVFDKKTAQNFQLVYRAQNDPRIHDPNAPDMVFAERAAPNSNKNRHNNNNNNNNAAGEGSVRGGKIKSRHDLEGEFGGRVRPNEGEAANYGIFYDDSEYDYMQHLRDLGASSGATYIPARDAEAERRKGKGKMKLEDMLAGMGVDDDGESDAGVSTSSAASASSAAELFGEDLAPSEFYRKGSYQDQQDVPDAIAGFQPDMDPRLREVLEALEDEAYVEDEDDIFNELAKDTKEVDQQSWEMMGDFVDDEDDGWATDDTVKADNRTSFEAPSPTGAVSEEGVKLPPAEGPAGEEGEDHGDGDWMAEFSKFKKDAKAQKIQKKAGAPSDLQSFVTGASSVTGGRQKKRKGALTSTSNYSMTSSALQRTDQLSLLDERFEKYEQDYADDGYGGDDNMSMMSGMTGMSGMSGLSVYSKASTSSQAPGLRSDFDSILDEFSSKNGHIKRGKKHDGYKDGLAQLDEVRKGLGPARLKQGSRAR</sequence>
<proteinExistence type="inferred from homology"/>
<dbReference type="Proteomes" id="UP000183809">
    <property type="component" value="Unassembled WGS sequence"/>
</dbReference>
<evidence type="ECO:0000256" key="2">
    <source>
        <dbReference type="SAM" id="MobiDB-lite"/>
    </source>
</evidence>
<dbReference type="GO" id="GO:0005829">
    <property type="term" value="C:cytosol"/>
    <property type="evidence" value="ECO:0007669"/>
    <property type="project" value="TreeGrafter"/>
</dbReference>
<dbReference type="STRING" id="236234.A0A1J9REV6"/>
<evidence type="ECO:0000313" key="4">
    <source>
        <dbReference type="Proteomes" id="UP000183809"/>
    </source>
</evidence>
<feature type="region of interest" description="Disordered" evidence="2">
    <location>
        <begin position="322"/>
        <end position="369"/>
    </location>
</feature>
<dbReference type="EMBL" id="MNUE01000003">
    <property type="protein sequence ID" value="OJD38937.1"/>
    <property type="molecule type" value="Genomic_DNA"/>
</dbReference>
<dbReference type="Pfam" id="PF04180">
    <property type="entry name" value="LTV"/>
    <property type="match status" value="1"/>
</dbReference>
<comment type="similarity">
    <text evidence="1">Belongs to the LTV1 family.</text>
</comment>
<dbReference type="GO" id="GO:0042274">
    <property type="term" value="P:ribosomal small subunit biogenesis"/>
    <property type="evidence" value="ECO:0007669"/>
    <property type="project" value="InterPro"/>
</dbReference>
<evidence type="ECO:0000313" key="3">
    <source>
        <dbReference type="EMBL" id="OJD38937.1"/>
    </source>
</evidence>
<dbReference type="InterPro" id="IPR007307">
    <property type="entry name" value="Ltv1"/>
</dbReference>